<gene>
    <name evidence="1" type="ORF">FEF34_38010</name>
</gene>
<evidence type="ECO:0000313" key="1">
    <source>
        <dbReference type="EMBL" id="TLQ39199.1"/>
    </source>
</evidence>
<proteinExistence type="predicted"/>
<accession>A0A5R9DRT2</accession>
<dbReference type="AlphaFoldDB" id="A0A5R9DRT2"/>
<sequence>MDQQATQRQTEIRSLIDSDTLTLERARAALLDLLDVSASAQAGPQVTSYGFGMDLPGEIVDAEYAAREAVGYAMDAALLDALRPVATQRP</sequence>
<keyword evidence="2" id="KW-1185">Reference proteome</keyword>
<dbReference type="EMBL" id="VAWE01000002">
    <property type="protein sequence ID" value="TLQ39199.1"/>
    <property type="molecule type" value="Genomic_DNA"/>
</dbReference>
<name>A0A5R9DRT2_9ACTN</name>
<dbReference type="RefSeq" id="WP_138058011.1">
    <property type="nucleotide sequence ID" value="NZ_VAWE01000002.1"/>
</dbReference>
<dbReference type="Proteomes" id="UP000305921">
    <property type="component" value="Unassembled WGS sequence"/>
</dbReference>
<evidence type="ECO:0000313" key="2">
    <source>
        <dbReference type="Proteomes" id="UP000305921"/>
    </source>
</evidence>
<organism evidence="1 2">
    <name type="scientific">Streptomyces marianii</name>
    <dbReference type="NCBI Taxonomy" id="1817406"/>
    <lineage>
        <taxon>Bacteria</taxon>
        <taxon>Bacillati</taxon>
        <taxon>Actinomycetota</taxon>
        <taxon>Actinomycetes</taxon>
        <taxon>Kitasatosporales</taxon>
        <taxon>Streptomycetaceae</taxon>
        <taxon>Streptomyces</taxon>
    </lineage>
</organism>
<dbReference type="OrthoDB" id="9810918at2"/>
<comment type="caution">
    <text evidence="1">The sequence shown here is derived from an EMBL/GenBank/DDBJ whole genome shotgun (WGS) entry which is preliminary data.</text>
</comment>
<reference evidence="1 2" key="1">
    <citation type="submission" date="2019-05" db="EMBL/GenBank/DDBJ databases">
        <title>Streptomyces marianii sp. nov., a novel marine actinomycete from southern coast of India.</title>
        <authorList>
            <person name="Iniyan A.M."/>
            <person name="Wink J."/>
            <person name="Ramprasad E."/>
            <person name="Ramana C.V."/>
            <person name="Bunk B."/>
            <person name="Sproer C."/>
            <person name="Joseph F.-J.R.S."/>
            <person name="Vincent S.G.P."/>
        </authorList>
    </citation>
    <scope>NUCLEOTIDE SEQUENCE [LARGE SCALE GENOMIC DNA]</scope>
    <source>
        <strain evidence="1 2">ICN19</strain>
    </source>
</reference>
<protein>
    <submittedName>
        <fullName evidence="1">Uncharacterized protein</fullName>
    </submittedName>
</protein>